<organism evidence="1 2">
    <name type="scientific">Saccharolobus caldissimus</name>
    <dbReference type="NCBI Taxonomy" id="1702097"/>
    <lineage>
        <taxon>Archaea</taxon>
        <taxon>Thermoproteota</taxon>
        <taxon>Thermoprotei</taxon>
        <taxon>Sulfolobales</taxon>
        <taxon>Sulfolobaceae</taxon>
        <taxon>Saccharolobus</taxon>
    </lineage>
</organism>
<dbReference type="Proteomes" id="UP001319921">
    <property type="component" value="Chromosome"/>
</dbReference>
<dbReference type="AlphaFoldDB" id="A0AAQ4CNV4"/>
<name>A0AAQ4CNV4_9CREN</name>
<keyword evidence="2" id="KW-1185">Reference proteome</keyword>
<reference evidence="1 2" key="1">
    <citation type="journal article" date="2022" name="Microbiol. Resour. Announc.">
        <title>Complete Genome Sequence of the Hyperthermophilic and Acidophilic Archaeon Saccharolobus caldissimus Strain HS-3T.</title>
        <authorList>
            <person name="Sakai H.D."/>
            <person name="Kurosawa N."/>
        </authorList>
    </citation>
    <scope>NUCLEOTIDE SEQUENCE [LARGE SCALE GENOMIC DNA]</scope>
    <source>
        <strain evidence="1 2">JCM32116</strain>
    </source>
</reference>
<accession>A0AAQ4CNV4</accession>
<evidence type="ECO:0000313" key="1">
    <source>
        <dbReference type="EMBL" id="BDB97485.1"/>
    </source>
</evidence>
<evidence type="ECO:0000313" key="2">
    <source>
        <dbReference type="Proteomes" id="UP001319921"/>
    </source>
</evidence>
<gene>
    <name evidence="1" type="ORF">SACC_05020</name>
</gene>
<proteinExistence type="predicted"/>
<protein>
    <submittedName>
        <fullName evidence="1">Uncharacterized protein</fullName>
    </submittedName>
</protein>
<dbReference type="KEGG" id="scas:SACC_05020"/>
<dbReference type="EMBL" id="AP025226">
    <property type="protein sequence ID" value="BDB97485.1"/>
    <property type="molecule type" value="Genomic_DNA"/>
</dbReference>
<sequence length="86" mass="9823">MYMIELQNGQRIMGEIVRMDQKMLKVKVIALAPITLFSSTLKIGDKIKLNDEEFTIEDVVEGGVKLSKLIFIERKNVKAIKKIESI</sequence>